<keyword evidence="3" id="KW-0378">Hydrolase</keyword>
<evidence type="ECO:0000256" key="1">
    <source>
        <dbReference type="ARBA" id="ARBA00022612"/>
    </source>
</evidence>
<feature type="compositionally biased region" description="Basic and acidic residues" evidence="4">
    <location>
        <begin position="168"/>
        <end position="187"/>
    </location>
</feature>
<accession>A0A6M3KDZ7</accession>
<dbReference type="Pfam" id="PF04586">
    <property type="entry name" value="Peptidase_S78"/>
    <property type="match status" value="1"/>
</dbReference>
<dbReference type="EMBL" id="MT142409">
    <property type="protein sequence ID" value="QJA80156.1"/>
    <property type="molecule type" value="Genomic_DNA"/>
</dbReference>
<dbReference type="InterPro" id="IPR006433">
    <property type="entry name" value="Prohead_protease"/>
</dbReference>
<dbReference type="NCBIfam" id="TIGR01543">
    <property type="entry name" value="proheadase_HK97"/>
    <property type="match status" value="1"/>
</dbReference>
<feature type="region of interest" description="Disordered" evidence="4">
    <location>
        <begin position="168"/>
        <end position="198"/>
    </location>
</feature>
<dbReference type="GO" id="GO:0008233">
    <property type="term" value="F:peptidase activity"/>
    <property type="evidence" value="ECO:0007669"/>
    <property type="project" value="UniProtKB-KW"/>
</dbReference>
<organism evidence="6">
    <name type="scientific">viral metagenome</name>
    <dbReference type="NCBI Taxonomy" id="1070528"/>
    <lineage>
        <taxon>unclassified sequences</taxon>
        <taxon>metagenomes</taxon>
        <taxon>organismal metagenomes</taxon>
    </lineage>
</organism>
<evidence type="ECO:0000256" key="2">
    <source>
        <dbReference type="ARBA" id="ARBA00022670"/>
    </source>
</evidence>
<evidence type="ECO:0000256" key="3">
    <source>
        <dbReference type="ARBA" id="ARBA00022801"/>
    </source>
</evidence>
<sequence length="215" mass="24536">MKIERRCLPITELRTIRDEGQRPKISGYAAVFNMLSEDLGGFREKIDPGAFKKSLGASDTRMLWNHDSNYVLGRKSAGTLKLKEDEHGLKIENIPPDTQWARDLLVSIERGDVTQMSFGFRIEEDKWEEKEGKETIRTLVSISDLMDVSPVTYPAYPDTEVALRSLDEWRAQNDPEHANAAGDHSEDANAPESVPFQALHRRRELELKLKNERAE</sequence>
<evidence type="ECO:0000259" key="5">
    <source>
        <dbReference type="Pfam" id="PF04586"/>
    </source>
</evidence>
<evidence type="ECO:0000313" key="6">
    <source>
        <dbReference type="EMBL" id="QJA80156.1"/>
    </source>
</evidence>
<evidence type="ECO:0000256" key="4">
    <source>
        <dbReference type="SAM" id="MobiDB-lite"/>
    </source>
</evidence>
<dbReference type="AlphaFoldDB" id="A0A6M3KDZ7"/>
<gene>
    <name evidence="6" type="ORF">MM415A00769_0006</name>
</gene>
<keyword evidence="2" id="KW-0645">Protease</keyword>
<protein>
    <submittedName>
        <fullName evidence="6">Putative peptidase</fullName>
    </submittedName>
</protein>
<keyword evidence="1" id="KW-1188">Viral release from host cell</keyword>
<reference evidence="6" key="1">
    <citation type="submission" date="2020-03" db="EMBL/GenBank/DDBJ databases">
        <title>The deep terrestrial virosphere.</title>
        <authorList>
            <person name="Holmfeldt K."/>
            <person name="Nilsson E."/>
            <person name="Simone D."/>
            <person name="Lopez-Fernandez M."/>
            <person name="Wu X."/>
            <person name="de Brujin I."/>
            <person name="Lundin D."/>
            <person name="Andersson A."/>
            <person name="Bertilsson S."/>
            <person name="Dopson M."/>
        </authorList>
    </citation>
    <scope>NUCLEOTIDE SEQUENCE</scope>
    <source>
        <strain evidence="6">MM415A00769</strain>
    </source>
</reference>
<dbReference type="GO" id="GO:0006508">
    <property type="term" value="P:proteolysis"/>
    <property type="evidence" value="ECO:0007669"/>
    <property type="project" value="UniProtKB-KW"/>
</dbReference>
<name>A0A6M3KDZ7_9ZZZZ</name>
<feature type="domain" description="Prohead serine protease" evidence="5">
    <location>
        <begin position="18"/>
        <end position="168"/>
    </location>
</feature>
<dbReference type="InterPro" id="IPR054613">
    <property type="entry name" value="Peptidase_S78_dom"/>
</dbReference>
<proteinExistence type="predicted"/>